<evidence type="ECO:0000259" key="4">
    <source>
        <dbReference type="PROSITE" id="PS51459"/>
    </source>
</evidence>
<feature type="domain" description="Fido" evidence="4">
    <location>
        <begin position="101"/>
        <end position="243"/>
    </location>
</feature>
<comment type="caution">
    <text evidence="5">The sequence shown here is derived from an EMBL/GenBank/DDBJ whole genome shotgun (WGS) entry which is preliminary data.</text>
</comment>
<dbReference type="SUPFAM" id="SSF140931">
    <property type="entry name" value="Fic-like"/>
    <property type="match status" value="1"/>
</dbReference>
<feature type="active site" evidence="1">
    <location>
        <position position="180"/>
    </location>
</feature>
<dbReference type="InterPro" id="IPR036597">
    <property type="entry name" value="Fido-like_dom_sf"/>
</dbReference>
<feature type="binding site" evidence="2">
    <location>
        <position position="229"/>
    </location>
    <ligand>
        <name>ATP</name>
        <dbReference type="ChEBI" id="CHEBI:30616"/>
    </ligand>
</feature>
<dbReference type="Pfam" id="PF02661">
    <property type="entry name" value="Fic"/>
    <property type="match status" value="1"/>
</dbReference>
<dbReference type="InterPro" id="IPR040198">
    <property type="entry name" value="Fido_containing"/>
</dbReference>
<evidence type="ECO:0000256" key="3">
    <source>
        <dbReference type="PIRSR" id="PIRSR640198-3"/>
    </source>
</evidence>
<dbReference type="GO" id="GO:0005524">
    <property type="term" value="F:ATP binding"/>
    <property type="evidence" value="ECO:0007669"/>
    <property type="project" value="UniProtKB-KW"/>
</dbReference>
<evidence type="ECO:0000256" key="1">
    <source>
        <dbReference type="PIRSR" id="PIRSR640198-1"/>
    </source>
</evidence>
<dbReference type="PANTHER" id="PTHR13504:SF38">
    <property type="entry name" value="FIDO DOMAIN-CONTAINING PROTEIN"/>
    <property type="match status" value="1"/>
</dbReference>
<protein>
    <submittedName>
        <fullName evidence="5">Fic family protein</fullName>
    </submittedName>
</protein>
<dbReference type="Gene3D" id="1.10.3290.10">
    <property type="entry name" value="Fido-like domain"/>
    <property type="match status" value="1"/>
</dbReference>
<feature type="binding site" evidence="2">
    <location>
        <begin position="221"/>
        <end position="222"/>
    </location>
    <ligand>
        <name>ATP</name>
        <dbReference type="ChEBI" id="CHEBI:30616"/>
    </ligand>
</feature>
<sequence length="330" mass="38555">MKKELSPPFKITNEILNFVYEIGELVGKISAEKEFEKNLTLRRENRIKTIYSSLAIEQNTLTLEQVTDVINGKRVLAPPKDIKEVQNAYEIYERLEELDENSVKDLLLAHKIMTSELIKESGRFRSKNAGVYQGDKLIHMGTLPEYIPELINNLFLWLKKSEEHPLIKAAVFHYEFEFIHPFQDGNGRIGRLWHSLILSKWKKFFAWLPIESLVQKCQKEYYIAINNSNRDGESTEFILFMLKIIKETLIELIEIQKSTDKVTDKVTDKNKEKIKSLIEYLDQNNSINNKEAQNLLNISESAAKRFLNKLVKENILEAVGEYKARKYIKK</sequence>
<name>A0A3P1VST0_FUSNU</name>
<feature type="binding site" evidence="2">
    <location>
        <begin position="184"/>
        <end position="191"/>
    </location>
    <ligand>
        <name>ATP</name>
        <dbReference type="ChEBI" id="CHEBI:30616"/>
    </ligand>
</feature>
<dbReference type="PROSITE" id="PS51459">
    <property type="entry name" value="FIDO"/>
    <property type="match status" value="1"/>
</dbReference>
<dbReference type="InterPro" id="IPR036388">
    <property type="entry name" value="WH-like_DNA-bd_sf"/>
</dbReference>
<dbReference type="InterPro" id="IPR003812">
    <property type="entry name" value="Fido"/>
</dbReference>
<feature type="site" description="Important for autoinhibition of adenylyltransferase activity" evidence="3">
    <location>
        <position position="57"/>
    </location>
</feature>
<dbReference type="AlphaFoldDB" id="A0A3P1VST0"/>
<reference evidence="5" key="1">
    <citation type="submission" date="2018-11" db="EMBL/GenBank/DDBJ databases">
        <title>Genomes From Bacteria Associated with the Canine Oral Cavity: a Test Case for Automated Genome-Based Taxonomic Assignment.</title>
        <authorList>
            <person name="Coil D.A."/>
            <person name="Jospin G."/>
            <person name="Darling A.E."/>
            <person name="Wallis C."/>
            <person name="Davis I.J."/>
            <person name="Harris S."/>
            <person name="Eisen J.A."/>
            <person name="Holcombe L.J."/>
            <person name="O'Flynn C."/>
        </authorList>
    </citation>
    <scope>NUCLEOTIDE SEQUENCE [LARGE SCALE GENOMIC DNA]</scope>
    <source>
        <strain evidence="5">OH5060</strain>
    </source>
</reference>
<accession>A0A3P1VST0</accession>
<dbReference type="Gene3D" id="1.10.10.10">
    <property type="entry name" value="Winged helix-like DNA-binding domain superfamily/Winged helix DNA-binding domain"/>
    <property type="match status" value="1"/>
</dbReference>
<evidence type="ECO:0000256" key="2">
    <source>
        <dbReference type="PIRSR" id="PIRSR640198-2"/>
    </source>
</evidence>
<dbReference type="EMBL" id="RQZD01000010">
    <property type="protein sequence ID" value="RRD37381.1"/>
    <property type="molecule type" value="Genomic_DNA"/>
</dbReference>
<gene>
    <name evidence="5" type="ORF">EII28_05800</name>
</gene>
<proteinExistence type="predicted"/>
<organism evidence="5">
    <name type="scientific">Fusobacterium nucleatum</name>
    <dbReference type="NCBI Taxonomy" id="851"/>
    <lineage>
        <taxon>Bacteria</taxon>
        <taxon>Fusobacteriati</taxon>
        <taxon>Fusobacteriota</taxon>
        <taxon>Fusobacteriia</taxon>
        <taxon>Fusobacteriales</taxon>
        <taxon>Fusobacteriaceae</taxon>
        <taxon>Fusobacterium</taxon>
    </lineage>
</organism>
<keyword evidence="2" id="KW-0547">Nucleotide-binding</keyword>
<dbReference type="PANTHER" id="PTHR13504">
    <property type="entry name" value="FIDO DOMAIN-CONTAINING PROTEIN DDB_G0283145"/>
    <property type="match status" value="1"/>
</dbReference>
<dbReference type="Pfam" id="PF13412">
    <property type="entry name" value="HTH_24"/>
    <property type="match status" value="1"/>
</dbReference>
<evidence type="ECO:0000313" key="5">
    <source>
        <dbReference type="EMBL" id="RRD37381.1"/>
    </source>
</evidence>
<keyword evidence="2" id="KW-0067">ATP-binding</keyword>